<evidence type="ECO:0000313" key="2">
    <source>
        <dbReference type="Proteomes" id="UP000287394"/>
    </source>
</evidence>
<sequence length="140" mass="15970">MRLAFLRSTQSQDGDVMTALPTIKAVVPFLPCSDLLAARIYYREALGFSGLDWIWGEPPMAAGVSRDGVWLFLSQDPDLAARMTGFRFYIDVENLESLYEQHQVASVKIVHPLEEKPWGTTEYTVEDIHGYHLHFRRAPE</sequence>
<dbReference type="KEGG" id="ccot:CCAX7_47430"/>
<protein>
    <submittedName>
        <fullName evidence="1">Uncharacterized protein</fullName>
    </submittedName>
</protein>
<dbReference type="Pfam" id="PF00903">
    <property type="entry name" value="Glyoxalase"/>
    <property type="match status" value="1"/>
</dbReference>
<dbReference type="EMBL" id="AP025739">
    <property type="protein sequence ID" value="BDI32692.1"/>
    <property type="molecule type" value="Genomic_DNA"/>
</dbReference>
<gene>
    <name evidence="1" type="ORF">CCAX7_47430</name>
</gene>
<keyword evidence="2" id="KW-1185">Reference proteome</keyword>
<evidence type="ECO:0000313" key="1">
    <source>
        <dbReference type="EMBL" id="BDI32692.1"/>
    </source>
</evidence>
<dbReference type="InterPro" id="IPR004360">
    <property type="entry name" value="Glyas_Fos-R_dOase_dom"/>
</dbReference>
<dbReference type="InterPro" id="IPR029068">
    <property type="entry name" value="Glyas_Bleomycin-R_OHBP_Dase"/>
</dbReference>
<organism evidence="1 2">
    <name type="scientific">Capsulimonas corticalis</name>
    <dbReference type="NCBI Taxonomy" id="2219043"/>
    <lineage>
        <taxon>Bacteria</taxon>
        <taxon>Bacillati</taxon>
        <taxon>Armatimonadota</taxon>
        <taxon>Armatimonadia</taxon>
        <taxon>Capsulimonadales</taxon>
        <taxon>Capsulimonadaceae</taxon>
        <taxon>Capsulimonas</taxon>
    </lineage>
</organism>
<proteinExistence type="predicted"/>
<name>A0A402CQD8_9BACT</name>
<reference evidence="1 2" key="1">
    <citation type="journal article" date="2019" name="Int. J. Syst. Evol. Microbiol.">
        <title>Capsulimonas corticalis gen. nov., sp. nov., an aerobic capsulated bacterium, of a novel bacterial order, Capsulimonadales ord. nov., of the class Armatimonadia of the phylum Armatimonadetes.</title>
        <authorList>
            <person name="Li J."/>
            <person name="Kudo C."/>
            <person name="Tonouchi A."/>
        </authorList>
    </citation>
    <scope>NUCLEOTIDE SEQUENCE [LARGE SCALE GENOMIC DNA]</scope>
    <source>
        <strain evidence="1 2">AX-7</strain>
    </source>
</reference>
<accession>A0A402CQD8</accession>
<dbReference type="SUPFAM" id="SSF54593">
    <property type="entry name" value="Glyoxalase/Bleomycin resistance protein/Dihydroxybiphenyl dioxygenase"/>
    <property type="match status" value="1"/>
</dbReference>
<dbReference type="AlphaFoldDB" id="A0A402CQD8"/>
<dbReference type="Gene3D" id="3.10.180.10">
    <property type="entry name" value="2,3-Dihydroxybiphenyl 1,2-Dioxygenase, domain 1"/>
    <property type="match status" value="1"/>
</dbReference>
<dbReference type="Proteomes" id="UP000287394">
    <property type="component" value="Chromosome"/>
</dbReference>